<dbReference type="Proteomes" id="UP000823775">
    <property type="component" value="Unassembled WGS sequence"/>
</dbReference>
<reference evidence="2 3" key="1">
    <citation type="journal article" date="2021" name="BMC Genomics">
        <title>Datura genome reveals duplications of psychoactive alkaloid biosynthetic genes and high mutation rate following tissue culture.</title>
        <authorList>
            <person name="Rajewski A."/>
            <person name="Carter-House D."/>
            <person name="Stajich J."/>
            <person name="Litt A."/>
        </authorList>
    </citation>
    <scope>NUCLEOTIDE SEQUENCE [LARGE SCALE GENOMIC DNA]</scope>
    <source>
        <strain evidence="2">AR-01</strain>
    </source>
</reference>
<feature type="region of interest" description="Disordered" evidence="1">
    <location>
        <begin position="1"/>
        <end position="29"/>
    </location>
</feature>
<sequence length="52" mass="6201">MNHNHWRKWSSSSSGSQAARTREAPQWQHVTPPNQCVEQCDTLRLCWTFLRF</sequence>
<comment type="caution">
    <text evidence="2">The sequence shown here is derived from an EMBL/GenBank/DDBJ whole genome shotgun (WGS) entry which is preliminary data.</text>
</comment>
<dbReference type="EMBL" id="JACEIK010011359">
    <property type="protein sequence ID" value="MCE3215628.1"/>
    <property type="molecule type" value="Genomic_DNA"/>
</dbReference>
<evidence type="ECO:0000256" key="1">
    <source>
        <dbReference type="SAM" id="MobiDB-lite"/>
    </source>
</evidence>
<keyword evidence="3" id="KW-1185">Reference proteome</keyword>
<organism evidence="2 3">
    <name type="scientific">Datura stramonium</name>
    <name type="common">Jimsonweed</name>
    <name type="synonym">Common thornapple</name>
    <dbReference type="NCBI Taxonomy" id="4076"/>
    <lineage>
        <taxon>Eukaryota</taxon>
        <taxon>Viridiplantae</taxon>
        <taxon>Streptophyta</taxon>
        <taxon>Embryophyta</taxon>
        <taxon>Tracheophyta</taxon>
        <taxon>Spermatophyta</taxon>
        <taxon>Magnoliopsida</taxon>
        <taxon>eudicotyledons</taxon>
        <taxon>Gunneridae</taxon>
        <taxon>Pentapetalae</taxon>
        <taxon>asterids</taxon>
        <taxon>lamiids</taxon>
        <taxon>Solanales</taxon>
        <taxon>Solanaceae</taxon>
        <taxon>Solanoideae</taxon>
        <taxon>Datureae</taxon>
        <taxon>Datura</taxon>
    </lineage>
</organism>
<name>A0ABS8WUA8_DATST</name>
<accession>A0ABS8WUA8</accession>
<proteinExistence type="predicted"/>
<feature type="non-terminal residue" evidence="2">
    <location>
        <position position="52"/>
    </location>
</feature>
<evidence type="ECO:0000313" key="2">
    <source>
        <dbReference type="EMBL" id="MCE3215628.1"/>
    </source>
</evidence>
<evidence type="ECO:0000313" key="3">
    <source>
        <dbReference type="Proteomes" id="UP000823775"/>
    </source>
</evidence>
<gene>
    <name evidence="2" type="ORF">HAX54_003017</name>
</gene>
<protein>
    <submittedName>
        <fullName evidence="2">Uncharacterized protein</fullName>
    </submittedName>
</protein>